<evidence type="ECO:0000313" key="8">
    <source>
        <dbReference type="Proteomes" id="UP000612362"/>
    </source>
</evidence>
<proteinExistence type="predicted"/>
<comment type="catalytic activity">
    <reaction evidence="1">
        <text>ATP + protein L-histidine = ADP + protein N-phospho-L-histidine.</text>
        <dbReference type="EC" id="2.7.13.3"/>
    </reaction>
</comment>
<evidence type="ECO:0000256" key="3">
    <source>
        <dbReference type="ARBA" id="ARBA00022679"/>
    </source>
</evidence>
<organism evidence="7 8">
    <name type="scientific">Ktedonospora formicarum</name>
    <dbReference type="NCBI Taxonomy" id="2778364"/>
    <lineage>
        <taxon>Bacteria</taxon>
        <taxon>Bacillati</taxon>
        <taxon>Chloroflexota</taxon>
        <taxon>Ktedonobacteria</taxon>
        <taxon>Ktedonobacterales</taxon>
        <taxon>Ktedonobacteraceae</taxon>
        <taxon>Ktedonospora</taxon>
    </lineage>
</organism>
<evidence type="ECO:0000256" key="1">
    <source>
        <dbReference type="ARBA" id="ARBA00000085"/>
    </source>
</evidence>
<dbReference type="EC" id="2.7.13.3" evidence="2"/>
<dbReference type="InterPro" id="IPR005467">
    <property type="entry name" value="His_kinase_dom"/>
</dbReference>
<dbReference type="RefSeq" id="WP_220192697.1">
    <property type="nucleotide sequence ID" value="NZ_BNJF01000001.1"/>
</dbReference>
<accession>A0A8J3MNW3</accession>
<reference evidence="7" key="1">
    <citation type="submission" date="2020-10" db="EMBL/GenBank/DDBJ databases">
        <title>Taxonomic study of unclassified bacteria belonging to the class Ktedonobacteria.</title>
        <authorList>
            <person name="Yabe S."/>
            <person name="Wang C.M."/>
            <person name="Zheng Y."/>
            <person name="Sakai Y."/>
            <person name="Cavaletti L."/>
            <person name="Monciardini P."/>
            <person name="Donadio S."/>
        </authorList>
    </citation>
    <scope>NUCLEOTIDE SEQUENCE</scope>
    <source>
        <strain evidence="7">SOSP1-1</strain>
    </source>
</reference>
<name>A0A8J3MNW3_9CHLR</name>
<dbReference type="SUPFAM" id="SSF55874">
    <property type="entry name" value="ATPase domain of HSP90 chaperone/DNA topoisomerase II/histidine kinase"/>
    <property type="match status" value="1"/>
</dbReference>
<evidence type="ECO:0000259" key="6">
    <source>
        <dbReference type="PROSITE" id="PS50109"/>
    </source>
</evidence>
<evidence type="ECO:0000313" key="7">
    <source>
        <dbReference type="EMBL" id="GHO43212.1"/>
    </source>
</evidence>
<keyword evidence="4" id="KW-0418">Kinase</keyword>
<dbReference type="EMBL" id="BNJF01000001">
    <property type="protein sequence ID" value="GHO43212.1"/>
    <property type="molecule type" value="Genomic_DNA"/>
</dbReference>
<dbReference type="GO" id="GO:0004673">
    <property type="term" value="F:protein histidine kinase activity"/>
    <property type="evidence" value="ECO:0007669"/>
    <property type="project" value="UniProtKB-EC"/>
</dbReference>
<dbReference type="InterPro" id="IPR004358">
    <property type="entry name" value="Sig_transdc_His_kin-like_C"/>
</dbReference>
<dbReference type="SMART" id="SM00387">
    <property type="entry name" value="HATPase_c"/>
    <property type="match status" value="1"/>
</dbReference>
<dbReference type="Proteomes" id="UP000612362">
    <property type="component" value="Unassembled WGS sequence"/>
</dbReference>
<dbReference type="GO" id="GO:0000160">
    <property type="term" value="P:phosphorelay signal transduction system"/>
    <property type="evidence" value="ECO:0007669"/>
    <property type="project" value="UniProtKB-KW"/>
</dbReference>
<gene>
    <name evidence="7" type="ORF">KSX_13750</name>
</gene>
<dbReference type="PANTHER" id="PTHR43711:SF1">
    <property type="entry name" value="HISTIDINE KINASE 1"/>
    <property type="match status" value="1"/>
</dbReference>
<evidence type="ECO:0000256" key="4">
    <source>
        <dbReference type="ARBA" id="ARBA00022777"/>
    </source>
</evidence>
<feature type="domain" description="Histidine kinase" evidence="6">
    <location>
        <begin position="1"/>
        <end position="148"/>
    </location>
</feature>
<dbReference type="InterPro" id="IPR036890">
    <property type="entry name" value="HATPase_C_sf"/>
</dbReference>
<dbReference type="Pfam" id="PF02518">
    <property type="entry name" value="HATPase_c"/>
    <property type="match status" value="1"/>
</dbReference>
<dbReference type="PRINTS" id="PR00344">
    <property type="entry name" value="BCTRLSENSOR"/>
</dbReference>
<dbReference type="PANTHER" id="PTHR43711">
    <property type="entry name" value="TWO-COMPONENT HISTIDINE KINASE"/>
    <property type="match status" value="1"/>
</dbReference>
<dbReference type="AlphaFoldDB" id="A0A8J3MNW3"/>
<evidence type="ECO:0000256" key="2">
    <source>
        <dbReference type="ARBA" id="ARBA00012438"/>
    </source>
</evidence>
<sequence length="181" mass="20015">MPLVWADPVRLRQALANLLDNAVKYSPHGGLIELLVTDQAPYLEQSYSVIRPERALQIDPTTSLGEPPGDSYLYITVHDHGVGIPPHLQQTLFRPFTRLEHDMQIRVPGSGLGLYLVLLLVERMGGILLLQSDEGRGTSITLALPIVQKHIAEDRVSTLLETQSYPLSVSNVNHQAWSLPG</sequence>
<keyword evidence="3" id="KW-0808">Transferase</keyword>
<protein>
    <recommendedName>
        <fullName evidence="2">histidine kinase</fullName>
        <ecNumber evidence="2">2.7.13.3</ecNumber>
    </recommendedName>
</protein>
<evidence type="ECO:0000256" key="5">
    <source>
        <dbReference type="ARBA" id="ARBA00023012"/>
    </source>
</evidence>
<dbReference type="PROSITE" id="PS50109">
    <property type="entry name" value="HIS_KIN"/>
    <property type="match status" value="1"/>
</dbReference>
<dbReference type="InterPro" id="IPR003594">
    <property type="entry name" value="HATPase_dom"/>
</dbReference>
<keyword evidence="8" id="KW-1185">Reference proteome</keyword>
<comment type="caution">
    <text evidence="7">The sequence shown here is derived from an EMBL/GenBank/DDBJ whole genome shotgun (WGS) entry which is preliminary data.</text>
</comment>
<keyword evidence="5" id="KW-0902">Two-component regulatory system</keyword>
<dbReference type="InterPro" id="IPR050736">
    <property type="entry name" value="Sensor_HK_Regulatory"/>
</dbReference>
<dbReference type="Gene3D" id="3.30.565.10">
    <property type="entry name" value="Histidine kinase-like ATPase, C-terminal domain"/>
    <property type="match status" value="1"/>
</dbReference>